<dbReference type="Proteomes" id="UP001168821">
    <property type="component" value="Unassembled WGS sequence"/>
</dbReference>
<feature type="domain" description="DUF4773" evidence="1">
    <location>
        <begin position="42"/>
        <end position="126"/>
    </location>
</feature>
<evidence type="ECO:0000259" key="1">
    <source>
        <dbReference type="Pfam" id="PF15998"/>
    </source>
</evidence>
<dbReference type="PANTHER" id="PTHR36299:SF1">
    <property type="entry name" value="DUF4773 DOMAIN-CONTAINING PROTEIN"/>
    <property type="match status" value="1"/>
</dbReference>
<evidence type="ECO:0000313" key="3">
    <source>
        <dbReference type="Proteomes" id="UP001168821"/>
    </source>
</evidence>
<organism evidence="2 3">
    <name type="scientific">Zophobas morio</name>
    <dbReference type="NCBI Taxonomy" id="2755281"/>
    <lineage>
        <taxon>Eukaryota</taxon>
        <taxon>Metazoa</taxon>
        <taxon>Ecdysozoa</taxon>
        <taxon>Arthropoda</taxon>
        <taxon>Hexapoda</taxon>
        <taxon>Insecta</taxon>
        <taxon>Pterygota</taxon>
        <taxon>Neoptera</taxon>
        <taxon>Endopterygota</taxon>
        <taxon>Coleoptera</taxon>
        <taxon>Polyphaga</taxon>
        <taxon>Cucujiformia</taxon>
        <taxon>Tenebrionidae</taxon>
        <taxon>Zophobas</taxon>
    </lineage>
</organism>
<comment type="caution">
    <text evidence="2">The sequence shown here is derived from an EMBL/GenBank/DDBJ whole genome shotgun (WGS) entry which is preliminary data.</text>
</comment>
<dbReference type="PANTHER" id="PTHR36299">
    <property type="entry name" value="AGAP008005-PA"/>
    <property type="match status" value="1"/>
</dbReference>
<protein>
    <recommendedName>
        <fullName evidence="1">DUF4773 domain-containing protein</fullName>
    </recommendedName>
</protein>
<gene>
    <name evidence="2" type="ORF">Zmor_003493</name>
</gene>
<dbReference type="EMBL" id="JALNTZ010000010">
    <property type="protein sequence ID" value="KAJ3640178.1"/>
    <property type="molecule type" value="Genomic_DNA"/>
</dbReference>
<evidence type="ECO:0000313" key="2">
    <source>
        <dbReference type="EMBL" id="KAJ3640178.1"/>
    </source>
</evidence>
<sequence>MNRTHSMQICTRVDRETYSGTLITSYYTTSSYVLEAATLAQNCECERLTCTCCVNFNSARACVAATYVPADLALYVNILANGDSVYATKIDSGNFPICAPVFPPACWAFNRIHIDKDNVQVCSEVRIGPVPILKVPCLAYAGGNLIASPNNY</sequence>
<proteinExistence type="predicted"/>
<accession>A0AA38M1C4</accession>
<dbReference type="InterPro" id="IPR031941">
    <property type="entry name" value="DUF4773"/>
</dbReference>
<dbReference type="Pfam" id="PF15998">
    <property type="entry name" value="DUF4773"/>
    <property type="match status" value="1"/>
</dbReference>
<name>A0AA38M1C4_9CUCU</name>
<reference evidence="2" key="1">
    <citation type="journal article" date="2023" name="G3 (Bethesda)">
        <title>Whole genome assemblies of Zophobas morio and Tenebrio molitor.</title>
        <authorList>
            <person name="Kaur S."/>
            <person name="Stinson S.A."/>
            <person name="diCenzo G.C."/>
        </authorList>
    </citation>
    <scope>NUCLEOTIDE SEQUENCE</scope>
    <source>
        <strain evidence="2">QUZm001</strain>
    </source>
</reference>
<dbReference type="AlphaFoldDB" id="A0AA38M1C4"/>
<keyword evidence="3" id="KW-1185">Reference proteome</keyword>